<feature type="transmembrane region" description="Helical" evidence="2">
    <location>
        <begin position="545"/>
        <end position="564"/>
    </location>
</feature>
<evidence type="ECO:0000256" key="2">
    <source>
        <dbReference type="SAM" id="Phobius"/>
    </source>
</evidence>
<feature type="transmembrane region" description="Helical" evidence="2">
    <location>
        <begin position="688"/>
        <end position="707"/>
    </location>
</feature>
<protein>
    <recommendedName>
        <fullName evidence="6">Lung seven transmembrane receptor-domain-containing protein</fullName>
    </recommendedName>
</protein>
<keyword evidence="2" id="KW-1133">Transmembrane helix</keyword>
<dbReference type="STRING" id="658196.A0A397SW03"/>
<keyword evidence="5" id="KW-1185">Reference proteome</keyword>
<keyword evidence="3" id="KW-0732">Signal</keyword>
<evidence type="ECO:0000313" key="5">
    <source>
        <dbReference type="Proteomes" id="UP000265703"/>
    </source>
</evidence>
<sequence length="903" mass="102282">MKFAQWKIRLIFLTLLIHSFAISYGYETHEFLETSPIYQIYDTKTYNDGTVLLHMINGNINNCSEPELYFRLIYPNGTTNSLNISASQIPRFNFCQILNNIAYQLYIKIWALKPNFIYATYVNSSDTYASVYGLLIDWNGKILSNSFISEATIQPDGSISPPGPLYHSERFSDDGFLYAGKQNTSDLIWSYYAFPATGIVEEVPALNITGAHDVHLKSLASGGYLFTVYYDRSDDRLIYGYVLNVMGNFESDWLLPQPLSITARGQAFDILPNNTLIAVTQYDNYNFSIITSGFPKYPIEGGVYLLRQTYPASAGFAKLSNDNKTLSISVFESTFNKPKSSYHIEIESDVVRLKDTSEPVLGIQNNVWNITTENRTVSPREVARESEIAFIRLSPEGTEKFNALDEKGKSNFTNNLGKELALIVPIEGGRITPLNRYQKDQRTQEKRIVIAYKIGSVNNTANNTDNENVEDILNDLQALISHSEFSLVSSLEYTKNLDSSYGFVRKRDIFRDNKVQLILFAVYIISLILLILMILYLNRNARIGVVLKFIFALVTFVFFVLYVYENAKDVESLALASVLLLIIPFVIKLSLGLYIMSRESKIDTSFHDWVNEHTMISFFFAFLSAVDLNAISVLSSEMEESLRAPLSESTNKLIDTIECVGFFLKDLLILAVLVLYYKLALDFGIVPFFALVSLIILIVYVIIWRFFRACAWCCRGNRVRDVSEEEEPSSSSSWWDKLKQRFGSSIAKYESTEELGDGDQEGDKTSKDFGSGASRVRSNVGSLFEKLGLGGLYRSFRSKHKHFNEGIEEDATSSSSQRIIYKNGDSGDAQRFTYKSTKIGDSESHIITERPEERVVKEVIEYVDEEGNPIDKGGREGFTEREIIEYVDEHGNPVDKDGNPISK</sequence>
<keyword evidence="2" id="KW-0472">Membrane</keyword>
<dbReference type="Proteomes" id="UP000265703">
    <property type="component" value="Unassembled WGS sequence"/>
</dbReference>
<dbReference type="AlphaFoldDB" id="A0A397SW03"/>
<reference evidence="4 5" key="1">
    <citation type="submission" date="2018-06" db="EMBL/GenBank/DDBJ databases">
        <title>Comparative genomics reveals the genomic features of Rhizophagus irregularis, R. cerebriforme, R. diaphanum and Gigaspora rosea, and their symbiotic lifestyle signature.</title>
        <authorList>
            <person name="Morin E."/>
            <person name="San Clemente H."/>
            <person name="Chen E.C.H."/>
            <person name="De La Providencia I."/>
            <person name="Hainaut M."/>
            <person name="Kuo A."/>
            <person name="Kohler A."/>
            <person name="Murat C."/>
            <person name="Tang N."/>
            <person name="Roy S."/>
            <person name="Loubradou J."/>
            <person name="Henrissat B."/>
            <person name="Grigoriev I.V."/>
            <person name="Corradi N."/>
            <person name="Roux C."/>
            <person name="Martin F.M."/>
        </authorList>
    </citation>
    <scope>NUCLEOTIDE SEQUENCE [LARGE SCALE GENOMIC DNA]</scope>
    <source>
        <strain evidence="4 5">DAOM 227022</strain>
    </source>
</reference>
<feature type="transmembrane region" description="Helical" evidence="2">
    <location>
        <begin position="517"/>
        <end position="538"/>
    </location>
</feature>
<gene>
    <name evidence="4" type="ORF">C1645_806410</name>
</gene>
<evidence type="ECO:0000256" key="1">
    <source>
        <dbReference type="SAM" id="MobiDB-lite"/>
    </source>
</evidence>
<comment type="caution">
    <text evidence="4">The sequence shown here is derived from an EMBL/GenBank/DDBJ whole genome shotgun (WGS) entry which is preliminary data.</text>
</comment>
<keyword evidence="2" id="KW-0812">Transmembrane</keyword>
<feature type="transmembrane region" description="Helical" evidence="2">
    <location>
        <begin position="576"/>
        <end position="595"/>
    </location>
</feature>
<evidence type="ECO:0008006" key="6">
    <source>
        <dbReference type="Google" id="ProtNLM"/>
    </source>
</evidence>
<feature type="chain" id="PRO_5017413186" description="Lung seven transmembrane receptor-domain-containing protein" evidence="3">
    <location>
        <begin position="26"/>
        <end position="903"/>
    </location>
</feature>
<feature type="signal peptide" evidence="3">
    <location>
        <begin position="1"/>
        <end position="25"/>
    </location>
</feature>
<accession>A0A397SW03</accession>
<dbReference type="EMBL" id="QKYT01000230">
    <property type="protein sequence ID" value="RIA89159.1"/>
    <property type="molecule type" value="Genomic_DNA"/>
</dbReference>
<name>A0A397SW03_9GLOM</name>
<evidence type="ECO:0000256" key="3">
    <source>
        <dbReference type="SAM" id="SignalP"/>
    </source>
</evidence>
<dbReference type="OrthoDB" id="2347612at2759"/>
<proteinExistence type="predicted"/>
<evidence type="ECO:0000313" key="4">
    <source>
        <dbReference type="EMBL" id="RIA89159.1"/>
    </source>
</evidence>
<feature type="region of interest" description="Disordered" evidence="1">
    <location>
        <begin position="752"/>
        <end position="774"/>
    </location>
</feature>
<feature type="transmembrane region" description="Helical" evidence="2">
    <location>
        <begin position="654"/>
        <end position="676"/>
    </location>
</feature>
<organism evidence="4 5">
    <name type="scientific">Glomus cerebriforme</name>
    <dbReference type="NCBI Taxonomy" id="658196"/>
    <lineage>
        <taxon>Eukaryota</taxon>
        <taxon>Fungi</taxon>
        <taxon>Fungi incertae sedis</taxon>
        <taxon>Mucoromycota</taxon>
        <taxon>Glomeromycotina</taxon>
        <taxon>Glomeromycetes</taxon>
        <taxon>Glomerales</taxon>
        <taxon>Glomeraceae</taxon>
        <taxon>Glomus</taxon>
    </lineage>
</organism>